<evidence type="ECO:0000256" key="4">
    <source>
        <dbReference type="ARBA" id="ARBA00022785"/>
    </source>
</evidence>
<dbReference type="InterPro" id="IPR016024">
    <property type="entry name" value="ARM-type_fold"/>
</dbReference>
<dbReference type="Proteomes" id="UP001174909">
    <property type="component" value="Unassembled WGS sequence"/>
</dbReference>
<evidence type="ECO:0000313" key="8">
    <source>
        <dbReference type="Proteomes" id="UP001174909"/>
    </source>
</evidence>
<keyword evidence="1" id="KW-0408">Iron</keyword>
<keyword evidence="1" id="KW-0004">4Fe-4S</keyword>
<keyword evidence="4" id="KW-0671">Queuosine biosynthesis</keyword>
<dbReference type="PANTHER" id="PTHR30002:SF4">
    <property type="entry name" value="EPOXYQUEUOSINE REDUCTASE"/>
    <property type="match status" value="1"/>
</dbReference>
<dbReference type="AlphaFoldDB" id="A0AA35WAJ1"/>
<dbReference type="GO" id="GO:0008616">
    <property type="term" value="P:tRNA queuosine(34) biosynthetic process"/>
    <property type="evidence" value="ECO:0007669"/>
    <property type="project" value="UniProtKB-KW"/>
</dbReference>
<dbReference type="PROSITE" id="PS00198">
    <property type="entry name" value="4FE4S_FER_1"/>
    <property type="match status" value="1"/>
</dbReference>
<dbReference type="InterPro" id="IPR017896">
    <property type="entry name" value="4Fe4S_Fe-S-bd"/>
</dbReference>
<dbReference type="InterPro" id="IPR013542">
    <property type="entry name" value="QueG_DUF1730"/>
</dbReference>
<dbReference type="InterPro" id="IPR011989">
    <property type="entry name" value="ARM-like"/>
</dbReference>
<dbReference type="NCBIfam" id="TIGR00276">
    <property type="entry name" value="tRNA epoxyqueuosine(34) reductase QueG"/>
    <property type="match status" value="1"/>
</dbReference>
<dbReference type="Gene3D" id="3.30.70.20">
    <property type="match status" value="1"/>
</dbReference>
<name>A0AA35WAJ1_GEOBA</name>
<keyword evidence="1" id="KW-0411">Iron-sulfur</keyword>
<keyword evidence="5" id="KW-0560">Oxidoreductase</keyword>
<gene>
    <name evidence="7" type="ORF">GBAR_LOCUS6691</name>
</gene>
<evidence type="ECO:0000256" key="1">
    <source>
        <dbReference type="ARBA" id="ARBA00022485"/>
    </source>
</evidence>
<dbReference type="GO" id="GO:0051539">
    <property type="term" value="F:4 iron, 4 sulfur cluster binding"/>
    <property type="evidence" value="ECO:0007669"/>
    <property type="project" value="UniProtKB-KW"/>
</dbReference>
<evidence type="ECO:0000256" key="3">
    <source>
        <dbReference type="ARBA" id="ARBA00022694"/>
    </source>
</evidence>
<dbReference type="InterPro" id="IPR004155">
    <property type="entry name" value="PBS_lyase_HEAT"/>
</dbReference>
<dbReference type="Gene3D" id="1.25.10.10">
    <property type="entry name" value="Leucine-rich Repeat Variant"/>
    <property type="match status" value="1"/>
</dbReference>
<keyword evidence="2" id="KW-0963">Cytoplasm</keyword>
<organism evidence="7 8">
    <name type="scientific">Geodia barretti</name>
    <name type="common">Barrett's horny sponge</name>
    <dbReference type="NCBI Taxonomy" id="519541"/>
    <lineage>
        <taxon>Eukaryota</taxon>
        <taxon>Metazoa</taxon>
        <taxon>Porifera</taxon>
        <taxon>Demospongiae</taxon>
        <taxon>Heteroscleromorpha</taxon>
        <taxon>Tetractinellida</taxon>
        <taxon>Astrophorina</taxon>
        <taxon>Geodiidae</taxon>
        <taxon>Geodia</taxon>
    </lineage>
</organism>
<dbReference type="InterPro" id="IPR017900">
    <property type="entry name" value="4Fe4S_Fe_S_CS"/>
</dbReference>
<dbReference type="HAMAP" id="MF_00916">
    <property type="entry name" value="QueG"/>
    <property type="match status" value="1"/>
</dbReference>
<evidence type="ECO:0000256" key="2">
    <source>
        <dbReference type="ARBA" id="ARBA00022490"/>
    </source>
</evidence>
<dbReference type="GO" id="GO:0052693">
    <property type="term" value="F:epoxyqueuosine reductase activity"/>
    <property type="evidence" value="ECO:0007669"/>
    <property type="project" value="TreeGrafter"/>
</dbReference>
<evidence type="ECO:0000259" key="6">
    <source>
        <dbReference type="PROSITE" id="PS51379"/>
    </source>
</evidence>
<accession>A0AA35WAJ1</accession>
<comment type="caution">
    <text evidence="7">The sequence shown here is derived from an EMBL/GenBank/DDBJ whole genome shotgun (WGS) entry which is preliminary data.</text>
</comment>
<dbReference type="PROSITE" id="PS51379">
    <property type="entry name" value="4FE4S_FER_2"/>
    <property type="match status" value="1"/>
</dbReference>
<dbReference type="InterPro" id="IPR004453">
    <property type="entry name" value="QueG"/>
</dbReference>
<protein>
    <submittedName>
        <fullName evidence="7">Epoxyqueuosine reductase</fullName>
    </submittedName>
</protein>
<dbReference type="Pfam" id="PF08331">
    <property type="entry name" value="QueG_DUF1730"/>
    <property type="match status" value="1"/>
</dbReference>
<dbReference type="EMBL" id="CASHTH010001009">
    <property type="protein sequence ID" value="CAI8010106.1"/>
    <property type="molecule type" value="Genomic_DNA"/>
</dbReference>
<dbReference type="Pfam" id="PF13646">
    <property type="entry name" value="HEAT_2"/>
    <property type="match status" value="1"/>
</dbReference>
<evidence type="ECO:0000313" key="7">
    <source>
        <dbReference type="EMBL" id="CAI8010106.1"/>
    </source>
</evidence>
<keyword evidence="3" id="KW-0819">tRNA processing</keyword>
<dbReference type="SUPFAM" id="SSF54862">
    <property type="entry name" value="4Fe-4S ferredoxins"/>
    <property type="match status" value="1"/>
</dbReference>
<feature type="domain" description="4Fe-4S ferredoxin-type" evidence="6">
    <location>
        <begin position="187"/>
        <end position="217"/>
    </location>
</feature>
<reference evidence="7" key="1">
    <citation type="submission" date="2023-03" db="EMBL/GenBank/DDBJ databases">
        <authorList>
            <person name="Steffen K."/>
            <person name="Cardenas P."/>
        </authorList>
    </citation>
    <scope>NUCLEOTIDE SEQUENCE</scope>
</reference>
<keyword evidence="1" id="KW-0479">Metal-binding</keyword>
<dbReference type="Pfam" id="PF13484">
    <property type="entry name" value="Fer4_16"/>
    <property type="match status" value="1"/>
</dbReference>
<evidence type="ECO:0000256" key="5">
    <source>
        <dbReference type="ARBA" id="ARBA00023002"/>
    </source>
</evidence>
<dbReference type="SUPFAM" id="SSF48371">
    <property type="entry name" value="ARM repeat"/>
    <property type="match status" value="1"/>
</dbReference>
<sequence>MYQTHLTEPQGIIKKQIHARANELGFELVGITPAAHSETIARYQQWIESGYAGKMHYLEKHLPLKTDVRRLLTEAKSVISLAMNYYTLDPPEALAQDPGRGQISRYAWGDDYHELIRERLLELVTFIKQTAESELRTRVCVDTAPIIEREYAQRAGIGWIGKNTNLIHWRSGSWYFLAEILVDIALESGTPDLRGSCGTCTRCIEACPTDAIIEPNVLDSRLCISYLTIELKESIPKALRPKIGNLIFGCDICQEVCPWNSKAVPTTEPAFQPRDGNLAPKLLSLVGMTQQEFSRRFKRSPIKRAKRRGFLRNVLVAIGNWGTQRAVPALKDALADDESLVRSHAAWALGRIGGETAKRILQTRLTVETEQDVITEIQDALLETEQLSGREEKNA</sequence>
<keyword evidence="8" id="KW-1185">Reference proteome</keyword>
<proteinExistence type="inferred from homology"/>
<dbReference type="PANTHER" id="PTHR30002">
    <property type="entry name" value="EPOXYQUEUOSINE REDUCTASE"/>
    <property type="match status" value="1"/>
</dbReference>
<dbReference type="SMART" id="SM00567">
    <property type="entry name" value="EZ_HEAT"/>
    <property type="match status" value="2"/>
</dbReference>